<dbReference type="GO" id="GO:0035556">
    <property type="term" value="P:intracellular signal transduction"/>
    <property type="evidence" value="ECO:0007669"/>
    <property type="project" value="TreeGrafter"/>
</dbReference>
<proteinExistence type="inferred from homology"/>
<organism evidence="6 7">
    <name type="scientific">Clydaea vesicula</name>
    <dbReference type="NCBI Taxonomy" id="447962"/>
    <lineage>
        <taxon>Eukaryota</taxon>
        <taxon>Fungi</taxon>
        <taxon>Fungi incertae sedis</taxon>
        <taxon>Chytridiomycota</taxon>
        <taxon>Chytridiomycota incertae sedis</taxon>
        <taxon>Chytridiomycetes</taxon>
        <taxon>Lobulomycetales</taxon>
        <taxon>Lobulomycetaceae</taxon>
        <taxon>Clydaea</taxon>
    </lineage>
</organism>
<dbReference type="PANTHER" id="PTHR24346">
    <property type="entry name" value="MAP/MICROTUBULE AFFINITY-REGULATING KINASE"/>
    <property type="match status" value="1"/>
</dbReference>
<dbReference type="GO" id="GO:0045719">
    <property type="term" value="P:negative regulation of glycogen biosynthetic process"/>
    <property type="evidence" value="ECO:0007669"/>
    <property type="project" value="TreeGrafter"/>
</dbReference>
<dbReference type="InterPro" id="IPR017441">
    <property type="entry name" value="Protein_kinase_ATP_BS"/>
</dbReference>
<comment type="similarity">
    <text evidence="4">Belongs to the protein kinase superfamily.</text>
</comment>
<dbReference type="Gene3D" id="1.10.510.10">
    <property type="entry name" value="Transferase(Phosphotransferase) domain 1"/>
    <property type="match status" value="1"/>
</dbReference>
<dbReference type="GO" id="GO:0005524">
    <property type="term" value="F:ATP binding"/>
    <property type="evidence" value="ECO:0007669"/>
    <property type="project" value="UniProtKB-UniRule"/>
</dbReference>
<dbReference type="PANTHER" id="PTHR24346:SF72">
    <property type="entry name" value="CAMK PROTEIN KINASE"/>
    <property type="match status" value="1"/>
</dbReference>
<keyword evidence="4" id="KW-0723">Serine/threonine-protein kinase</keyword>
<dbReference type="GO" id="GO:0005829">
    <property type="term" value="C:cytosol"/>
    <property type="evidence" value="ECO:0007669"/>
    <property type="project" value="TreeGrafter"/>
</dbReference>
<dbReference type="Gene3D" id="3.30.200.20">
    <property type="entry name" value="Phosphorylase Kinase, domain 1"/>
    <property type="match status" value="1"/>
</dbReference>
<dbReference type="SMART" id="SM00220">
    <property type="entry name" value="S_TKc"/>
    <property type="match status" value="1"/>
</dbReference>
<keyword evidence="1 3" id="KW-0547">Nucleotide-binding</keyword>
<dbReference type="InterPro" id="IPR000719">
    <property type="entry name" value="Prot_kinase_dom"/>
</dbReference>
<keyword evidence="2 3" id="KW-0067">ATP-binding</keyword>
<dbReference type="PROSITE" id="PS00107">
    <property type="entry name" value="PROTEIN_KINASE_ATP"/>
    <property type="match status" value="1"/>
</dbReference>
<dbReference type="GO" id="GO:0005634">
    <property type="term" value="C:nucleus"/>
    <property type="evidence" value="ECO:0007669"/>
    <property type="project" value="TreeGrafter"/>
</dbReference>
<dbReference type="AlphaFoldDB" id="A0AAD5U5G9"/>
<dbReference type="Proteomes" id="UP001211065">
    <property type="component" value="Unassembled WGS sequence"/>
</dbReference>
<feature type="domain" description="Protein kinase" evidence="5">
    <location>
        <begin position="53"/>
        <end position="380"/>
    </location>
</feature>
<dbReference type="PROSITE" id="PS50011">
    <property type="entry name" value="PROTEIN_KINASE_DOM"/>
    <property type="match status" value="1"/>
</dbReference>
<keyword evidence="4" id="KW-0418">Kinase</keyword>
<reference evidence="6" key="1">
    <citation type="submission" date="2020-05" db="EMBL/GenBank/DDBJ databases">
        <title>Phylogenomic resolution of chytrid fungi.</title>
        <authorList>
            <person name="Stajich J.E."/>
            <person name="Amses K."/>
            <person name="Simmons R."/>
            <person name="Seto K."/>
            <person name="Myers J."/>
            <person name="Bonds A."/>
            <person name="Quandt C.A."/>
            <person name="Barry K."/>
            <person name="Liu P."/>
            <person name="Grigoriev I."/>
            <person name="Longcore J.E."/>
            <person name="James T.Y."/>
        </authorList>
    </citation>
    <scope>NUCLEOTIDE SEQUENCE</scope>
    <source>
        <strain evidence="6">JEL0476</strain>
    </source>
</reference>
<dbReference type="EMBL" id="JADGJW010000070">
    <property type="protein sequence ID" value="KAJ3225125.1"/>
    <property type="molecule type" value="Genomic_DNA"/>
</dbReference>
<name>A0AAD5U5G9_9FUNG</name>
<evidence type="ECO:0000256" key="4">
    <source>
        <dbReference type="RuleBase" id="RU000304"/>
    </source>
</evidence>
<evidence type="ECO:0000256" key="3">
    <source>
        <dbReference type="PROSITE-ProRule" id="PRU10141"/>
    </source>
</evidence>
<evidence type="ECO:0000256" key="1">
    <source>
        <dbReference type="ARBA" id="ARBA00022741"/>
    </source>
</evidence>
<evidence type="ECO:0000256" key="2">
    <source>
        <dbReference type="ARBA" id="ARBA00022840"/>
    </source>
</evidence>
<comment type="caution">
    <text evidence="6">The sequence shown here is derived from an EMBL/GenBank/DDBJ whole genome shotgun (WGS) entry which is preliminary data.</text>
</comment>
<dbReference type="PROSITE" id="PS00108">
    <property type="entry name" value="PROTEIN_KINASE_ST"/>
    <property type="match status" value="1"/>
</dbReference>
<evidence type="ECO:0000313" key="7">
    <source>
        <dbReference type="Proteomes" id="UP001211065"/>
    </source>
</evidence>
<evidence type="ECO:0000259" key="5">
    <source>
        <dbReference type="PROSITE" id="PS50011"/>
    </source>
</evidence>
<dbReference type="SUPFAM" id="SSF56112">
    <property type="entry name" value="Protein kinase-like (PK-like)"/>
    <property type="match status" value="2"/>
</dbReference>
<feature type="binding site" evidence="3">
    <location>
        <position position="86"/>
    </location>
    <ligand>
        <name>ATP</name>
        <dbReference type="ChEBI" id="CHEBI:30616"/>
    </ligand>
</feature>
<sequence>MSSYLPASFSAPQLPSLGRNNSIKTNRPEAITNSSSLHEFNEHVKLKAFMDKYDIGDVLGYGVTSIVTNAVSKHSNRVVAVKFIFKDRIPMSKWRRDKKLGMVPMEICILKKLDHPNIVKFIERFEDFKFFYMIMESHGTNEDIFKVENPLLIKSSSISSVSSLSSVDSTEESESSAANFPKTKTLNLNTNNFSEPNSPILKKFSAFPQIARRKVSQDLFECLNSNERLPEFRVRFIIKQIASALNEMHNLNIVHGDIKRENVLIDEDWNVKIIDFGGAIILNDQNQLIPKRDFSGTSIYTPPELANHEFYNPMKGEIWCLGMLLATMLTGKPPVSDPKTKKIKLSRRFSSDLHDLISLTLNPIPEKRLSAKDILEHPWIIGKLNNIGIKNNFNIPNNTSFAPLTPNLENSEPFIGVNSSTPSIVIGSQNGSILTGNNNNNFNLKNLHNINSNKEIEKRNSSTNLDSKNNFGFFSGNKDLKTFFDFAFK</sequence>
<keyword evidence="7" id="KW-1185">Reference proteome</keyword>
<keyword evidence="4" id="KW-0808">Transferase</keyword>
<accession>A0AAD5U5G9</accession>
<dbReference type="Pfam" id="PF00069">
    <property type="entry name" value="Pkinase"/>
    <property type="match status" value="2"/>
</dbReference>
<protein>
    <recommendedName>
        <fullName evidence="5">Protein kinase domain-containing protein</fullName>
    </recommendedName>
</protein>
<evidence type="ECO:0000313" key="6">
    <source>
        <dbReference type="EMBL" id="KAJ3225125.1"/>
    </source>
</evidence>
<gene>
    <name evidence="6" type="ORF">HK099_007330</name>
</gene>
<dbReference type="InterPro" id="IPR008271">
    <property type="entry name" value="Ser/Thr_kinase_AS"/>
</dbReference>
<dbReference type="GO" id="GO:0004674">
    <property type="term" value="F:protein serine/threonine kinase activity"/>
    <property type="evidence" value="ECO:0007669"/>
    <property type="project" value="UniProtKB-KW"/>
</dbReference>
<dbReference type="InterPro" id="IPR011009">
    <property type="entry name" value="Kinase-like_dom_sf"/>
</dbReference>